<protein>
    <recommendedName>
        <fullName evidence="3">Nitroreductase family deazaflavin-dependent oxidoreductase</fullName>
    </recommendedName>
</protein>
<evidence type="ECO:0000313" key="1">
    <source>
        <dbReference type="EMBL" id="GED96138.1"/>
    </source>
</evidence>
<dbReference type="Gene3D" id="2.30.110.10">
    <property type="entry name" value="Electron Transport, Fmn-binding Protein, Chain A"/>
    <property type="match status" value="1"/>
</dbReference>
<accession>A0A7M3SU14</accession>
<gene>
    <name evidence="1" type="ORF">nbrc107697_01770</name>
</gene>
<name>A0A7M3SU14_9ACTN</name>
<keyword evidence="2" id="KW-1185">Reference proteome</keyword>
<reference evidence="2" key="1">
    <citation type="submission" date="2019-06" db="EMBL/GenBank/DDBJ databases">
        <title>Gordonia isolated from sludge of a wastewater treatment plant.</title>
        <authorList>
            <person name="Tamura T."/>
            <person name="Aoyama K."/>
            <person name="Kang Y."/>
            <person name="Saito S."/>
            <person name="Akiyama N."/>
            <person name="Yazawa K."/>
            <person name="Gonoi T."/>
            <person name="Mikami Y."/>
        </authorList>
    </citation>
    <scope>NUCLEOTIDE SEQUENCE [LARGE SCALE GENOMIC DNA]</scope>
    <source>
        <strain evidence="2">NBRC 107697</strain>
    </source>
</reference>
<dbReference type="AlphaFoldDB" id="A0A7M3SU14"/>
<dbReference type="OrthoDB" id="3292498at2"/>
<dbReference type="Proteomes" id="UP000444980">
    <property type="component" value="Unassembled WGS sequence"/>
</dbReference>
<evidence type="ECO:0000313" key="2">
    <source>
        <dbReference type="Proteomes" id="UP000444980"/>
    </source>
</evidence>
<dbReference type="EMBL" id="BJOU01000001">
    <property type="protein sequence ID" value="GED96138.1"/>
    <property type="molecule type" value="Genomic_DNA"/>
</dbReference>
<comment type="caution">
    <text evidence="1">The sequence shown here is derived from an EMBL/GenBank/DDBJ whole genome shotgun (WGS) entry which is preliminary data.</text>
</comment>
<dbReference type="RefSeq" id="WP_161925649.1">
    <property type="nucleotide sequence ID" value="NZ_BJOU01000001.1"/>
</dbReference>
<organism evidence="1 2">
    <name type="scientific">Gordonia crocea</name>
    <dbReference type="NCBI Taxonomy" id="589162"/>
    <lineage>
        <taxon>Bacteria</taxon>
        <taxon>Bacillati</taxon>
        <taxon>Actinomycetota</taxon>
        <taxon>Actinomycetes</taxon>
        <taxon>Mycobacteriales</taxon>
        <taxon>Gordoniaceae</taxon>
        <taxon>Gordonia</taxon>
    </lineage>
</organism>
<sequence>MSLFQSAAALVNRGVSPLLRAPGVGSVLGRNMVELSYVGRKSGRPISLVVSYRRRGDDLLVGVAAPDQKSWWRNFYPDGGPIGVRLDGRDRTGYATARRGQRGTSVTIALDPLAGG</sequence>
<dbReference type="InterPro" id="IPR012349">
    <property type="entry name" value="Split_barrel_FMN-bd"/>
</dbReference>
<proteinExistence type="predicted"/>
<evidence type="ECO:0008006" key="3">
    <source>
        <dbReference type="Google" id="ProtNLM"/>
    </source>
</evidence>